<dbReference type="EMBL" id="FONQ01000005">
    <property type="protein sequence ID" value="SFE90207.1"/>
    <property type="molecule type" value="Genomic_DNA"/>
</dbReference>
<organism evidence="1 2">
    <name type="scientific">Flavobacterium xueshanense</name>
    <dbReference type="NCBI Taxonomy" id="935223"/>
    <lineage>
        <taxon>Bacteria</taxon>
        <taxon>Pseudomonadati</taxon>
        <taxon>Bacteroidota</taxon>
        <taxon>Flavobacteriia</taxon>
        <taxon>Flavobacteriales</taxon>
        <taxon>Flavobacteriaceae</taxon>
        <taxon>Flavobacterium</taxon>
    </lineage>
</organism>
<accession>A0A1I2EC16</accession>
<dbReference type="RefSeq" id="WP_091204409.1">
    <property type="nucleotide sequence ID" value="NZ_FONQ01000005.1"/>
</dbReference>
<proteinExistence type="predicted"/>
<evidence type="ECO:0000313" key="1">
    <source>
        <dbReference type="EMBL" id="SFE90207.1"/>
    </source>
</evidence>
<sequence>MAHKGSRKHILDLLERKDFINTLNNILQPYDANISDNKTVQPKGSNDDFEYELQYFIDKNNLAERFPSLKDVNSNFNKWWNPRGGKAPTWDMLSLCQLNGKEAILLVEAKAHIKEFDLKGKRLKDEPSEGSMINHNNIDARMKEACGNLNCTYTGFDISRDKHYQLSNRVAFAWKLKQLNIPVVLLYLGFTGDEYFKDFFKDHSHWEQEFTNYIKEVIPVNFINKNQSDFLFIHSSLAIK</sequence>
<keyword evidence="2" id="KW-1185">Reference proteome</keyword>
<dbReference type="Proteomes" id="UP000198596">
    <property type="component" value="Unassembled WGS sequence"/>
</dbReference>
<protein>
    <submittedName>
        <fullName evidence="1">Uncharacterized protein</fullName>
    </submittedName>
</protein>
<dbReference type="AlphaFoldDB" id="A0A1I2EC16"/>
<evidence type="ECO:0000313" key="2">
    <source>
        <dbReference type="Proteomes" id="UP000198596"/>
    </source>
</evidence>
<gene>
    <name evidence="1" type="ORF">SAMN04488131_105156</name>
</gene>
<name>A0A1I2EC16_9FLAO</name>
<reference evidence="2" key="1">
    <citation type="submission" date="2016-10" db="EMBL/GenBank/DDBJ databases">
        <authorList>
            <person name="Varghese N."/>
            <person name="Submissions S."/>
        </authorList>
    </citation>
    <scope>NUCLEOTIDE SEQUENCE [LARGE SCALE GENOMIC DNA]</scope>
    <source>
        <strain evidence="2">CGMCC 1.9227</strain>
    </source>
</reference>
<dbReference type="STRING" id="935223.SAMN04488131_105156"/>
<dbReference type="OrthoDB" id="8446429at2"/>